<reference evidence="1" key="1">
    <citation type="journal article" date="2014" name="Int. J. Syst. Evol. Microbiol.">
        <title>Complete genome of a new Firmicutes species belonging to the dominant human colonic microbiota ('Ruminococcus bicirculans') reveals two chromosomes and a selective capacity to utilize plant glucans.</title>
        <authorList>
            <consortium name="NISC Comparative Sequencing Program"/>
            <person name="Wegmann U."/>
            <person name="Louis P."/>
            <person name="Goesmann A."/>
            <person name="Henrissat B."/>
            <person name="Duncan S.H."/>
            <person name="Flint H.J."/>
        </authorList>
    </citation>
    <scope>NUCLEOTIDE SEQUENCE</scope>
    <source>
        <strain evidence="1">VKM B-1499</strain>
    </source>
</reference>
<evidence type="ECO:0008006" key="3">
    <source>
        <dbReference type="Google" id="ProtNLM"/>
    </source>
</evidence>
<dbReference type="RefSeq" id="WP_271164371.1">
    <property type="nucleotide sequence ID" value="NZ_BSFD01000002.1"/>
</dbReference>
<proteinExistence type="predicted"/>
<dbReference type="InterPro" id="IPR009241">
    <property type="entry name" value="HigB-like"/>
</dbReference>
<evidence type="ECO:0000313" key="1">
    <source>
        <dbReference type="EMBL" id="GLK48124.1"/>
    </source>
</evidence>
<organism evidence="1 2">
    <name type="scientific">Brevundimonas intermedia</name>
    <dbReference type="NCBI Taxonomy" id="74315"/>
    <lineage>
        <taxon>Bacteria</taxon>
        <taxon>Pseudomonadati</taxon>
        <taxon>Pseudomonadota</taxon>
        <taxon>Alphaproteobacteria</taxon>
        <taxon>Caulobacterales</taxon>
        <taxon>Caulobacteraceae</taxon>
        <taxon>Brevundimonas</taxon>
    </lineage>
</organism>
<accession>A0ABQ5T5U1</accession>
<dbReference type="Proteomes" id="UP001143509">
    <property type="component" value="Unassembled WGS sequence"/>
</dbReference>
<keyword evidence="2" id="KW-1185">Reference proteome</keyword>
<sequence length="112" mass="12938">MHTVRFYQTPTGRPVIQEWLRSFDKPDRAILGYDLKRVQFGFPMGLPLCRSLGGGLWEVRSSLGGNREVRMIFFHDTAHKALVVVHGFIKKSQKTPKAEIEIALRRMKERSL</sequence>
<name>A0ABQ5T5U1_9CAUL</name>
<gene>
    <name evidence="1" type="ORF">GCM10017620_10970</name>
</gene>
<dbReference type="Pfam" id="PF05973">
    <property type="entry name" value="Gp49"/>
    <property type="match status" value="1"/>
</dbReference>
<protein>
    <recommendedName>
        <fullName evidence="3">Type II toxin-antitoxin system RelE/ParE family toxin</fullName>
    </recommendedName>
</protein>
<comment type="caution">
    <text evidence="1">The sequence shown here is derived from an EMBL/GenBank/DDBJ whole genome shotgun (WGS) entry which is preliminary data.</text>
</comment>
<evidence type="ECO:0000313" key="2">
    <source>
        <dbReference type="Proteomes" id="UP001143509"/>
    </source>
</evidence>
<dbReference type="EMBL" id="BSFD01000002">
    <property type="protein sequence ID" value="GLK48124.1"/>
    <property type="molecule type" value="Genomic_DNA"/>
</dbReference>
<reference evidence="1" key="2">
    <citation type="submission" date="2023-01" db="EMBL/GenBank/DDBJ databases">
        <authorList>
            <person name="Sun Q."/>
            <person name="Evtushenko L."/>
        </authorList>
    </citation>
    <scope>NUCLEOTIDE SEQUENCE</scope>
    <source>
        <strain evidence="1">VKM B-1499</strain>
    </source>
</reference>